<evidence type="ECO:0000313" key="3">
    <source>
        <dbReference type="Proteomes" id="UP000265419"/>
    </source>
</evidence>
<dbReference type="RefSeq" id="WP_119424855.1">
    <property type="nucleotide sequence ID" value="NZ_QQXK01000016.1"/>
</dbReference>
<dbReference type="Proteomes" id="UP000265419">
    <property type="component" value="Unassembled WGS sequence"/>
</dbReference>
<evidence type="ECO:0000313" key="2">
    <source>
        <dbReference type="EMBL" id="RII42099.1"/>
    </source>
</evidence>
<feature type="transmembrane region" description="Helical" evidence="1">
    <location>
        <begin position="16"/>
        <end position="38"/>
    </location>
</feature>
<reference evidence="2 3" key="1">
    <citation type="submission" date="2018-07" db="EMBL/GenBank/DDBJ databases">
        <title>Arthrobacter sp. nov., isolated from raw cow's milk with high bacterial count.</title>
        <authorList>
            <person name="Hahne J."/>
            <person name="Isele D."/>
            <person name="Lipski A."/>
        </authorList>
    </citation>
    <scope>NUCLEOTIDE SEQUENCE [LARGE SCALE GENOMIC DNA]</scope>
    <source>
        <strain evidence="2 3">JZ R-35</strain>
    </source>
</reference>
<name>A0A399JCW6_9MICC</name>
<proteinExistence type="predicted"/>
<keyword evidence="1" id="KW-0812">Transmembrane</keyword>
<dbReference type="EMBL" id="QQXK01000016">
    <property type="protein sequence ID" value="RII42099.1"/>
    <property type="molecule type" value="Genomic_DNA"/>
</dbReference>
<gene>
    <name evidence="2" type="ORF">DWB68_09260</name>
</gene>
<keyword evidence="3" id="KW-1185">Reference proteome</keyword>
<comment type="caution">
    <text evidence="2">The sequence shown here is derived from an EMBL/GenBank/DDBJ whole genome shotgun (WGS) entry which is preliminary data.</text>
</comment>
<keyword evidence="1" id="KW-0472">Membrane</keyword>
<protein>
    <submittedName>
        <fullName evidence="2">Uncharacterized protein</fullName>
    </submittedName>
</protein>
<organism evidence="2 3">
    <name type="scientific">Galactobacter valiniphilus</name>
    <dbReference type="NCBI Taxonomy" id="2676122"/>
    <lineage>
        <taxon>Bacteria</taxon>
        <taxon>Bacillati</taxon>
        <taxon>Actinomycetota</taxon>
        <taxon>Actinomycetes</taxon>
        <taxon>Micrococcales</taxon>
        <taxon>Micrococcaceae</taxon>
        <taxon>Galactobacter</taxon>
    </lineage>
</organism>
<keyword evidence="1" id="KW-1133">Transmembrane helix</keyword>
<dbReference type="AlphaFoldDB" id="A0A399JCW6"/>
<accession>A0A399JCW6</accession>
<evidence type="ECO:0000256" key="1">
    <source>
        <dbReference type="SAM" id="Phobius"/>
    </source>
</evidence>
<sequence length="189" mass="19825">MVADKINSGDDEKRSFLPLVVGLIALALVVGLIVYISLANGGEEKNEPAAPRAIAGYSYSQVLSRQEAQAVGMFDAGSLGSGTSLTLERADWPGLVDAVEIAAASWGDGADQPALRAATAVVERGNFLDNELIDNGHPRTQLPSMSIEATRAQWEATLAVLKEAQPRVGSDAQPALGRAMASIEAQLKK</sequence>